<organism evidence="5 6">
    <name type="scientific">Stigmatella aurantiaca (strain DW4/3-1)</name>
    <dbReference type="NCBI Taxonomy" id="378806"/>
    <lineage>
        <taxon>Bacteria</taxon>
        <taxon>Pseudomonadati</taxon>
        <taxon>Myxococcota</taxon>
        <taxon>Myxococcia</taxon>
        <taxon>Myxococcales</taxon>
        <taxon>Cystobacterineae</taxon>
        <taxon>Archangiaceae</taxon>
        <taxon>Stigmatella</taxon>
    </lineage>
</organism>
<dbReference type="InterPro" id="IPR000863">
    <property type="entry name" value="Sulfotransferase_dom"/>
</dbReference>
<dbReference type="PANTHER" id="PTHR10605">
    <property type="entry name" value="HEPARAN SULFATE SULFOTRANSFERASE"/>
    <property type="match status" value="1"/>
</dbReference>
<keyword evidence="2" id="KW-0325">Glycoprotein</keyword>
<feature type="compositionally biased region" description="Basic and acidic residues" evidence="3">
    <location>
        <begin position="251"/>
        <end position="263"/>
    </location>
</feature>
<reference evidence="5 6" key="1">
    <citation type="submission" date="2006-04" db="EMBL/GenBank/DDBJ databases">
        <authorList>
            <person name="Nierman W.C."/>
        </authorList>
    </citation>
    <scope>NUCLEOTIDE SEQUENCE [LARGE SCALE GENOMIC DNA]</scope>
    <source>
        <strain evidence="5 6">DW4/3-1</strain>
    </source>
</reference>
<accession>Q097P8</accession>
<comment type="caution">
    <text evidence="5">The sequence shown here is derived from an EMBL/GenBank/DDBJ whole genome shotgun (WGS) entry which is preliminary data.</text>
</comment>
<sequence>MALAGSSSKTATNSPGSRPMIKPNFFMVGAPRCATTSMYTYLKQHPDIFLSLLKEPIYFGSDLTRQPLAITEEAHYLSLFAGAGNAQVVGEGSVFYIMSKRAPQELKDFSPAARILIMLRDPVDMMHSLHSLYLRTGNEALEDFEDALEAEATRAQGQRLPPRCYFPEGLQYRSVAHYAEPVERFLRTFGPERVHVLLFDDLVRDTAGEYRRTLEFLGVDPHHPVELDVDKATELIRPLVLKQMRAASQEVRQKLKTGRDSHRGPRSKPVSAALRARLHEELRPDVERLSTLLNRDLSHWCKARPS</sequence>
<dbReference type="InterPro" id="IPR027417">
    <property type="entry name" value="P-loop_NTPase"/>
</dbReference>
<evidence type="ECO:0000256" key="1">
    <source>
        <dbReference type="ARBA" id="ARBA00022679"/>
    </source>
</evidence>
<gene>
    <name evidence="5" type="ORF">STIAU_3381</name>
</gene>
<dbReference type="Gene3D" id="3.40.50.300">
    <property type="entry name" value="P-loop containing nucleotide triphosphate hydrolases"/>
    <property type="match status" value="1"/>
</dbReference>
<dbReference type="Proteomes" id="UP000032702">
    <property type="component" value="Unassembled WGS sequence"/>
</dbReference>
<dbReference type="InterPro" id="IPR037359">
    <property type="entry name" value="NST/OST"/>
</dbReference>
<dbReference type="AlphaFoldDB" id="Q097P8"/>
<dbReference type="Pfam" id="PF00685">
    <property type="entry name" value="Sulfotransfer_1"/>
    <property type="match status" value="1"/>
</dbReference>
<evidence type="ECO:0000259" key="4">
    <source>
        <dbReference type="Pfam" id="PF00685"/>
    </source>
</evidence>
<dbReference type="EMBL" id="AAMD01000024">
    <property type="protein sequence ID" value="EAU67944.1"/>
    <property type="molecule type" value="Genomic_DNA"/>
</dbReference>
<dbReference type="GO" id="GO:0008146">
    <property type="term" value="F:sulfotransferase activity"/>
    <property type="evidence" value="ECO:0007669"/>
    <property type="project" value="InterPro"/>
</dbReference>
<keyword evidence="1 5" id="KW-0808">Transferase</keyword>
<feature type="region of interest" description="Disordered" evidence="3">
    <location>
        <begin position="250"/>
        <end position="270"/>
    </location>
</feature>
<evidence type="ECO:0000256" key="2">
    <source>
        <dbReference type="ARBA" id="ARBA00023180"/>
    </source>
</evidence>
<evidence type="ECO:0000256" key="3">
    <source>
        <dbReference type="SAM" id="MobiDB-lite"/>
    </source>
</evidence>
<feature type="domain" description="Sulfotransferase" evidence="4">
    <location>
        <begin position="23"/>
        <end position="258"/>
    </location>
</feature>
<dbReference type="PATRIC" id="fig|378806.16.peg.7217"/>
<name>Q097P8_STIAD</name>
<proteinExistence type="predicted"/>
<dbReference type="PANTHER" id="PTHR10605:SF56">
    <property type="entry name" value="BIFUNCTIONAL HEPARAN SULFATE N-DEACETYLASE_N-SULFOTRANSFERASE"/>
    <property type="match status" value="1"/>
</dbReference>
<evidence type="ECO:0000313" key="5">
    <source>
        <dbReference type="EMBL" id="EAU67944.1"/>
    </source>
</evidence>
<dbReference type="SUPFAM" id="SSF52540">
    <property type="entry name" value="P-loop containing nucleoside triphosphate hydrolases"/>
    <property type="match status" value="1"/>
</dbReference>
<protein>
    <submittedName>
        <fullName evidence="5">Putative sulfotransferase protein</fullName>
    </submittedName>
</protein>
<evidence type="ECO:0000313" key="6">
    <source>
        <dbReference type="Proteomes" id="UP000032702"/>
    </source>
</evidence>